<dbReference type="GO" id="GO:0016020">
    <property type="term" value="C:membrane"/>
    <property type="evidence" value="ECO:0007669"/>
    <property type="project" value="TreeGrafter"/>
</dbReference>
<accession>A0A8I6RDB4</accession>
<dbReference type="AlphaFoldDB" id="A0A8I6RDB4"/>
<dbReference type="InterPro" id="IPR022127">
    <property type="entry name" value="STIMATE/YPL162C"/>
</dbReference>
<keyword evidence="3" id="KW-1185">Reference proteome</keyword>
<sequence length="185" mass="21238">MHKRRPLLIWWLDISKQGIGAFIAHTSNITLSEFFLGDPCTWYVANVLLDTSIGLLIIYLGIRTCHYVFKRKGYAVLRMGDYGTPPSFSVWAVQCAVYAFIVFVQKAFVVFVMDVFWDRIKDVVYPVVNEKVQKTLVLLVIPLILNIVMFWITDDILIIPKDPEIVEYIGLDQVEADADCVCRDN</sequence>
<feature type="transmembrane region" description="Helical" evidence="1">
    <location>
        <begin position="132"/>
        <end position="152"/>
    </location>
</feature>
<dbReference type="PANTHER" id="PTHR31735:SF1">
    <property type="entry name" value="VACUOLAR MEMBRANE PROTEIN YPL162C"/>
    <property type="match status" value="1"/>
</dbReference>
<dbReference type="OMA" id="AQYCARV"/>
<keyword evidence="1" id="KW-0472">Membrane</keyword>
<dbReference type="Proteomes" id="UP000494040">
    <property type="component" value="Unassembled WGS sequence"/>
</dbReference>
<keyword evidence="1" id="KW-1133">Transmembrane helix</keyword>
<reference evidence="2" key="1">
    <citation type="submission" date="2022-01" db="UniProtKB">
        <authorList>
            <consortium name="EnsemblMetazoa"/>
        </authorList>
    </citation>
    <scope>IDENTIFICATION</scope>
</reference>
<name>A0A8I6RDB4_CIMLE</name>
<dbReference type="OrthoDB" id="431202at2759"/>
<dbReference type="Pfam" id="PF12400">
    <property type="entry name" value="STIMATE"/>
    <property type="match status" value="1"/>
</dbReference>
<dbReference type="KEGG" id="clec:106663583"/>
<evidence type="ECO:0000256" key="1">
    <source>
        <dbReference type="SAM" id="Phobius"/>
    </source>
</evidence>
<evidence type="ECO:0000313" key="3">
    <source>
        <dbReference type="Proteomes" id="UP000494040"/>
    </source>
</evidence>
<feature type="transmembrane region" description="Helical" evidence="1">
    <location>
        <begin position="42"/>
        <end position="62"/>
    </location>
</feature>
<keyword evidence="1" id="KW-0812">Transmembrane</keyword>
<protein>
    <submittedName>
        <fullName evidence="2">Uncharacterized protein</fullName>
    </submittedName>
</protein>
<dbReference type="EnsemblMetazoa" id="XM_014388498.2">
    <property type="protein sequence ID" value="XP_014243984.1"/>
    <property type="gene ID" value="LOC106663583"/>
</dbReference>
<gene>
    <name evidence="2" type="primary">106663583</name>
</gene>
<proteinExistence type="predicted"/>
<dbReference type="PANTHER" id="PTHR31735">
    <property type="entry name" value="VACUOLAR MEMBRANE PROTEIN YPL162C"/>
    <property type="match status" value="1"/>
</dbReference>
<organism evidence="2 3">
    <name type="scientific">Cimex lectularius</name>
    <name type="common">Bed bug</name>
    <name type="synonym">Acanthia lectularia</name>
    <dbReference type="NCBI Taxonomy" id="79782"/>
    <lineage>
        <taxon>Eukaryota</taxon>
        <taxon>Metazoa</taxon>
        <taxon>Ecdysozoa</taxon>
        <taxon>Arthropoda</taxon>
        <taxon>Hexapoda</taxon>
        <taxon>Insecta</taxon>
        <taxon>Pterygota</taxon>
        <taxon>Neoptera</taxon>
        <taxon>Paraneoptera</taxon>
        <taxon>Hemiptera</taxon>
        <taxon>Heteroptera</taxon>
        <taxon>Panheteroptera</taxon>
        <taxon>Cimicomorpha</taxon>
        <taxon>Cimicidae</taxon>
        <taxon>Cimex</taxon>
    </lineage>
</organism>
<evidence type="ECO:0000313" key="2">
    <source>
        <dbReference type="EnsemblMetazoa" id="XP_014243984.1"/>
    </source>
</evidence>
<feature type="transmembrane region" description="Helical" evidence="1">
    <location>
        <begin position="88"/>
        <end position="112"/>
    </location>
</feature>